<evidence type="ECO:0000313" key="17">
    <source>
        <dbReference type="Proteomes" id="UP000799302"/>
    </source>
</evidence>
<keyword evidence="11 14" id="KW-1133">Transmembrane helix</keyword>
<protein>
    <recommendedName>
        <fullName evidence="4">RING-type E3 ubiquitin transferase</fullName>
        <ecNumber evidence="4">2.3.2.27</ecNumber>
    </recommendedName>
</protein>
<dbReference type="Pfam" id="PF12906">
    <property type="entry name" value="RINGv"/>
    <property type="match status" value="1"/>
</dbReference>
<dbReference type="SUPFAM" id="SSF57850">
    <property type="entry name" value="RING/U-box"/>
    <property type="match status" value="1"/>
</dbReference>
<keyword evidence="8" id="KW-0863">Zinc-finger</keyword>
<feature type="transmembrane region" description="Helical" evidence="14">
    <location>
        <begin position="1009"/>
        <end position="1032"/>
    </location>
</feature>
<keyword evidence="7" id="KW-0479">Metal-binding</keyword>
<evidence type="ECO:0000256" key="13">
    <source>
        <dbReference type="SAM" id="MobiDB-lite"/>
    </source>
</evidence>
<evidence type="ECO:0000256" key="4">
    <source>
        <dbReference type="ARBA" id="ARBA00012483"/>
    </source>
</evidence>
<keyword evidence="6 14" id="KW-0812">Transmembrane</keyword>
<feature type="transmembrane region" description="Helical" evidence="14">
    <location>
        <begin position="1052"/>
        <end position="1070"/>
    </location>
</feature>
<feature type="transmembrane region" description="Helical" evidence="14">
    <location>
        <begin position="1352"/>
        <end position="1375"/>
    </location>
</feature>
<evidence type="ECO:0000256" key="7">
    <source>
        <dbReference type="ARBA" id="ARBA00022723"/>
    </source>
</evidence>
<evidence type="ECO:0000256" key="1">
    <source>
        <dbReference type="ARBA" id="ARBA00000900"/>
    </source>
</evidence>
<dbReference type="SMART" id="SM00744">
    <property type="entry name" value="RINGv"/>
    <property type="match status" value="1"/>
</dbReference>
<dbReference type="PROSITE" id="PS51292">
    <property type="entry name" value="ZF_RING_CH"/>
    <property type="match status" value="1"/>
</dbReference>
<dbReference type="CDD" id="cd16702">
    <property type="entry name" value="RING_CH-C4HC3_MARCH6"/>
    <property type="match status" value="1"/>
</dbReference>
<dbReference type="Pfam" id="PF23113">
    <property type="entry name" value="MARCHF6_C"/>
    <property type="match status" value="1"/>
</dbReference>
<comment type="pathway">
    <text evidence="3">Protein modification; protein ubiquitination.</text>
</comment>
<dbReference type="GO" id="GO:0036503">
    <property type="term" value="P:ERAD pathway"/>
    <property type="evidence" value="ECO:0007669"/>
    <property type="project" value="TreeGrafter"/>
</dbReference>
<dbReference type="OrthoDB" id="1108038at2759"/>
<keyword evidence="12 14" id="KW-0472">Membrane</keyword>
<keyword evidence="5" id="KW-0808">Transferase</keyword>
<evidence type="ECO:0000256" key="9">
    <source>
        <dbReference type="ARBA" id="ARBA00022786"/>
    </source>
</evidence>
<feature type="transmembrane region" description="Helical" evidence="14">
    <location>
        <begin position="1444"/>
        <end position="1468"/>
    </location>
</feature>
<dbReference type="Gene3D" id="3.30.40.10">
    <property type="entry name" value="Zinc/RING finger domain, C3HC4 (zinc finger)"/>
    <property type="match status" value="1"/>
</dbReference>
<dbReference type="Proteomes" id="UP000799302">
    <property type="component" value="Unassembled WGS sequence"/>
</dbReference>
<feature type="region of interest" description="Disordered" evidence="13">
    <location>
        <begin position="1126"/>
        <end position="1187"/>
    </location>
</feature>
<keyword evidence="10" id="KW-0862">Zinc</keyword>
<feature type="compositionally biased region" description="Polar residues" evidence="13">
    <location>
        <begin position="1172"/>
        <end position="1187"/>
    </location>
</feature>
<feature type="compositionally biased region" description="Acidic residues" evidence="13">
    <location>
        <begin position="311"/>
        <end position="334"/>
    </location>
</feature>
<proteinExistence type="predicted"/>
<evidence type="ECO:0000256" key="5">
    <source>
        <dbReference type="ARBA" id="ARBA00022679"/>
    </source>
</evidence>
<feature type="transmembrane region" description="Helical" evidence="14">
    <location>
        <begin position="1254"/>
        <end position="1277"/>
    </location>
</feature>
<feature type="transmembrane region" description="Helical" evidence="14">
    <location>
        <begin position="853"/>
        <end position="875"/>
    </location>
</feature>
<evidence type="ECO:0000256" key="6">
    <source>
        <dbReference type="ARBA" id="ARBA00022692"/>
    </source>
</evidence>
<feature type="transmembrane region" description="Helical" evidence="14">
    <location>
        <begin position="1488"/>
        <end position="1507"/>
    </location>
</feature>
<keyword evidence="9" id="KW-0833">Ubl conjugation pathway</keyword>
<dbReference type="GO" id="GO:0008270">
    <property type="term" value="F:zinc ion binding"/>
    <property type="evidence" value="ECO:0007669"/>
    <property type="project" value="UniProtKB-KW"/>
</dbReference>
<accession>A0A6A6UQ96</accession>
<dbReference type="InterPro" id="IPR056521">
    <property type="entry name" value="MARCHF6-like_C"/>
</dbReference>
<dbReference type="FunFam" id="3.30.40.10:FF:000287">
    <property type="entry name" value="RING finger membrane protein"/>
    <property type="match status" value="1"/>
</dbReference>
<feature type="transmembrane region" description="Helical" evidence="14">
    <location>
        <begin position="101"/>
        <end position="122"/>
    </location>
</feature>
<dbReference type="EMBL" id="MU004231">
    <property type="protein sequence ID" value="KAF2673601.1"/>
    <property type="molecule type" value="Genomic_DNA"/>
</dbReference>
<sequence>MSSVDAQSAVLPDSVDPDTCRICRGEGSKEEPLFYPCKCSGSIKYVHQDCLMEWLSHSQKKYCELCKTPFRFTKLYHPHMPRSLPTGVFFRRAAMHFLSQIALYFRAVLVFSVWLVFLPWAMRSSWRFLFWMADSGWARTFEIESTWSSSLPPATVANSSAWTLPTFRSSRSNNTDTTAAPLFYRIFKSLVIGATVSSERELYIAMNTNSTSNNTAHQLIRQKYSSVLSDVRFFRELTSSAAFNRSVMDILEGLMITLCVVIAFILVFLIREWVIQQQPMLGMDADANNGMPPAFDALQRINNELDHVDLDWESDDSGPQLEDDLDDTSSDDEIPVPTPPSQPSDGSEAPNTSDAGGLPSLDDIQDPEPTGVFSQEQETNESDAALVPAAVPAPEWPGTQRMIWRPDSPDSPLHQNPYIHADDSAVSAKGKEPAHAGPEDEHPSSDTAPVASQNVPHESLSESEALPTAIGSEPQVQAEEEPIAAMEDAPLHVVNATEPQTTDLGVDDLDQGPIFGPALPTPDELNQQNARLEAERGRLGAWLHWFWGDITPPPDTDDESDRNDEHVVRDLADEEPFVPFADAQPVLPAQNLPPPVGNDAIMDALEDEANDADAADDAEDLEGILELIGMQGPLIGLFQNAIFSALLITATIMGIVQAPYMLGKLELFFLGNPMLIWFVPLQFVSSVADFLGDFLLFNGGLISYYASKLLLFLRDGSQEPLKGVALRAGDRLLGSVKSFGVAVVDSSATLEMSLSSHATLVNFKDWFFWVFRFIASQLRSLNRLSISDIQMTETINLLTTTPVWLWNAAKQYLQTILTGLESIFKTGTISFSLGEPIPIADKTLAYWSAKDRAITILVGYAVVALAAAFYVAYLAPITTSTKSKRFELALVEVIKQAGGVCKVIFIISIEMIAFPLFCGFLLDLALLPLFENSSISSRLSFTYNSPWISGFVHWFVGTCYMFHFALFVSMCRKIMRNGVLYFIRDPDDPTFHPVRDVLERPVTVQLRKIAFSAVVYGTLIVVCLGGVVWSLGAGSSNVLPIHWSSSESEREFPLDILFFNFLTPFVVRYTKPTDGLHAMYQWWFRRCARALRLSNFLFNERHEDEEGYYPDLTWLEWIRGTDRKVTPQPLDEETSDEAVEASSVTVETGSDVVEPSKEAVEPSNEAVEASTGRPSSASSVAADLTDSTSDWIPDGRYARVPASDQIRIPKGAPVFLEVDKDNNRLDGEADEGLHNKNSPLVTLVYIPPWFKTRIGIFVLAIWIFAAVTGISITILPLLLGRFLFSIWMPAPTKPNDIYAFSLGIYFMGGIIYTAIHLPKITSFARSTLARASIHLSTLYIILRFSARVLSTLYVYTTIAIGLPILLAILLELYILAPLHSTLVPTASPHFINLIQDWTLGLLYLRIVSHFILAAPPNSAPHRLLVALMRNGILAPDARLATRAIILPAILAFSLLGALPLVPAASLALMMKTTGGWDLDEEQKKVLRMAYPAALAGALNLWLVYVLGRAVGRWRGRIRDEVYLIGERLHNFGERRGVVVDKERDKEQKVVPAEAESSGSQAIQETHAVQAGEATLAAKDEVKQVVL</sequence>
<evidence type="ECO:0000256" key="8">
    <source>
        <dbReference type="ARBA" id="ARBA00022771"/>
    </source>
</evidence>
<feature type="transmembrane region" description="Helical" evidence="14">
    <location>
        <begin position="250"/>
        <end position="270"/>
    </location>
</feature>
<feature type="transmembrane region" description="Helical" evidence="14">
    <location>
        <begin position="947"/>
        <end position="968"/>
    </location>
</feature>
<evidence type="ECO:0000256" key="3">
    <source>
        <dbReference type="ARBA" id="ARBA00004906"/>
    </source>
</evidence>
<evidence type="ECO:0000313" key="16">
    <source>
        <dbReference type="EMBL" id="KAF2673601.1"/>
    </source>
</evidence>
<feature type="compositionally biased region" description="Basic and acidic residues" evidence="13">
    <location>
        <begin position="429"/>
        <end position="444"/>
    </location>
</feature>
<name>A0A6A6UQ96_9PEZI</name>
<feature type="transmembrane region" description="Helical" evidence="14">
    <location>
        <begin position="1297"/>
        <end position="1315"/>
    </location>
</feature>
<comment type="subcellular location">
    <subcellularLocation>
        <location evidence="2">Membrane</location>
        <topology evidence="2">Multi-pass membrane protein</topology>
    </subcellularLocation>
</comment>
<dbReference type="GO" id="GO:0061630">
    <property type="term" value="F:ubiquitin protein ligase activity"/>
    <property type="evidence" value="ECO:0007669"/>
    <property type="project" value="UniProtKB-EC"/>
</dbReference>
<keyword evidence="17" id="KW-1185">Reference proteome</keyword>
<evidence type="ECO:0000256" key="11">
    <source>
        <dbReference type="ARBA" id="ARBA00022989"/>
    </source>
</evidence>
<dbReference type="PANTHER" id="PTHR13145:SF0">
    <property type="entry name" value="E3 UBIQUITIN-PROTEIN LIGASE MARCHF6"/>
    <property type="match status" value="1"/>
</dbReference>
<feature type="compositionally biased region" description="Acidic residues" evidence="13">
    <location>
        <begin position="1130"/>
        <end position="1139"/>
    </location>
</feature>
<dbReference type="EC" id="2.3.2.27" evidence="4"/>
<feature type="region of interest" description="Disordered" evidence="13">
    <location>
        <begin position="310"/>
        <end position="479"/>
    </location>
</feature>
<feature type="compositionally biased region" description="Low complexity" evidence="13">
    <location>
        <begin position="384"/>
        <end position="393"/>
    </location>
</feature>
<dbReference type="GO" id="GO:0005789">
    <property type="term" value="C:endoplasmic reticulum membrane"/>
    <property type="evidence" value="ECO:0007669"/>
    <property type="project" value="TreeGrafter"/>
</dbReference>
<dbReference type="InterPro" id="IPR013083">
    <property type="entry name" value="Znf_RING/FYVE/PHD"/>
</dbReference>
<feature type="compositionally biased region" description="Polar residues" evidence="13">
    <location>
        <begin position="343"/>
        <end position="354"/>
    </location>
</feature>
<evidence type="ECO:0000256" key="14">
    <source>
        <dbReference type="SAM" id="Phobius"/>
    </source>
</evidence>
<reference evidence="16" key="1">
    <citation type="journal article" date="2020" name="Stud. Mycol.">
        <title>101 Dothideomycetes genomes: a test case for predicting lifestyles and emergence of pathogens.</title>
        <authorList>
            <person name="Haridas S."/>
            <person name="Albert R."/>
            <person name="Binder M."/>
            <person name="Bloem J."/>
            <person name="Labutti K."/>
            <person name="Salamov A."/>
            <person name="Andreopoulos B."/>
            <person name="Baker S."/>
            <person name="Barry K."/>
            <person name="Bills G."/>
            <person name="Bluhm B."/>
            <person name="Cannon C."/>
            <person name="Castanera R."/>
            <person name="Culley D."/>
            <person name="Daum C."/>
            <person name="Ezra D."/>
            <person name="Gonzalez J."/>
            <person name="Henrissat B."/>
            <person name="Kuo A."/>
            <person name="Liang C."/>
            <person name="Lipzen A."/>
            <person name="Lutzoni F."/>
            <person name="Magnuson J."/>
            <person name="Mondo S."/>
            <person name="Nolan M."/>
            <person name="Ohm R."/>
            <person name="Pangilinan J."/>
            <person name="Park H.-J."/>
            <person name="Ramirez L."/>
            <person name="Alfaro M."/>
            <person name="Sun H."/>
            <person name="Tritt A."/>
            <person name="Yoshinaga Y."/>
            <person name="Zwiers L.-H."/>
            <person name="Turgeon B."/>
            <person name="Goodwin S."/>
            <person name="Spatafora J."/>
            <person name="Crous P."/>
            <person name="Grigoriev I."/>
        </authorList>
    </citation>
    <scope>NUCLEOTIDE SEQUENCE</scope>
    <source>
        <strain evidence="16">CBS 115976</strain>
    </source>
</reference>
<comment type="catalytic activity">
    <reaction evidence="1">
        <text>S-ubiquitinyl-[E2 ubiquitin-conjugating enzyme]-L-cysteine + [acceptor protein]-L-lysine = [E2 ubiquitin-conjugating enzyme]-L-cysteine + N(6)-ubiquitinyl-[acceptor protein]-L-lysine.</text>
        <dbReference type="EC" id="2.3.2.27"/>
    </reaction>
</comment>
<organism evidence="16 17">
    <name type="scientific">Microthyrium microscopicum</name>
    <dbReference type="NCBI Taxonomy" id="703497"/>
    <lineage>
        <taxon>Eukaryota</taxon>
        <taxon>Fungi</taxon>
        <taxon>Dikarya</taxon>
        <taxon>Ascomycota</taxon>
        <taxon>Pezizomycotina</taxon>
        <taxon>Dothideomycetes</taxon>
        <taxon>Dothideomycetes incertae sedis</taxon>
        <taxon>Microthyriales</taxon>
        <taxon>Microthyriaceae</taxon>
        <taxon>Microthyrium</taxon>
    </lineage>
</organism>
<dbReference type="PANTHER" id="PTHR13145">
    <property type="entry name" value="SSM4 PROTEIN"/>
    <property type="match status" value="1"/>
</dbReference>
<feature type="transmembrane region" description="Helical" evidence="14">
    <location>
        <begin position="667"/>
        <end position="688"/>
    </location>
</feature>
<evidence type="ECO:0000256" key="10">
    <source>
        <dbReference type="ARBA" id="ARBA00022833"/>
    </source>
</evidence>
<evidence type="ECO:0000256" key="2">
    <source>
        <dbReference type="ARBA" id="ARBA00004141"/>
    </source>
</evidence>
<evidence type="ECO:0000259" key="15">
    <source>
        <dbReference type="PROSITE" id="PS51292"/>
    </source>
</evidence>
<gene>
    <name evidence="16" type="ORF">BT63DRAFT_421734</name>
</gene>
<feature type="compositionally biased region" description="Polar residues" evidence="13">
    <location>
        <begin position="445"/>
        <end position="456"/>
    </location>
</feature>
<feature type="domain" description="RING-CH-type" evidence="15">
    <location>
        <begin position="12"/>
        <end position="73"/>
    </location>
</feature>
<feature type="transmembrane region" description="Helical" evidence="14">
    <location>
        <begin position="903"/>
        <end position="927"/>
    </location>
</feature>
<dbReference type="InterPro" id="IPR011016">
    <property type="entry name" value="Znf_RING-CH"/>
</dbReference>
<feature type="transmembrane region" description="Helical" evidence="14">
    <location>
        <begin position="634"/>
        <end position="655"/>
    </location>
</feature>
<evidence type="ECO:0000256" key="12">
    <source>
        <dbReference type="ARBA" id="ARBA00023136"/>
    </source>
</evidence>